<dbReference type="PANTHER" id="PTHR15052">
    <property type="entry name" value="RNA POLYMERASE III TRANSCRIPTION INITIATION FACTOR COMPLEX SUBUNIT"/>
    <property type="match status" value="1"/>
</dbReference>
<evidence type="ECO:0000256" key="1">
    <source>
        <dbReference type="ARBA" id="ARBA00004123"/>
    </source>
</evidence>
<dbReference type="AlphaFoldDB" id="A0AA39R4G7"/>
<dbReference type="GO" id="GO:0000127">
    <property type="term" value="C:transcription factor TFIIIC complex"/>
    <property type="evidence" value="ECO:0007669"/>
    <property type="project" value="TreeGrafter"/>
</dbReference>
<feature type="compositionally biased region" description="Acidic residues" evidence="4">
    <location>
        <begin position="45"/>
        <end position="74"/>
    </location>
</feature>
<dbReference type="InterPro" id="IPR036322">
    <property type="entry name" value="WD40_repeat_dom_sf"/>
</dbReference>
<dbReference type="EMBL" id="JAFEKC020000008">
    <property type="protein sequence ID" value="KAK0513158.1"/>
    <property type="molecule type" value="Genomic_DNA"/>
</dbReference>
<organism evidence="5 6">
    <name type="scientific">Cladonia borealis</name>
    <dbReference type="NCBI Taxonomy" id="184061"/>
    <lineage>
        <taxon>Eukaryota</taxon>
        <taxon>Fungi</taxon>
        <taxon>Dikarya</taxon>
        <taxon>Ascomycota</taxon>
        <taxon>Pezizomycotina</taxon>
        <taxon>Lecanoromycetes</taxon>
        <taxon>OSLEUM clade</taxon>
        <taxon>Lecanoromycetidae</taxon>
        <taxon>Lecanorales</taxon>
        <taxon>Lecanorineae</taxon>
        <taxon>Cladoniaceae</taxon>
        <taxon>Cladonia</taxon>
    </lineage>
</organism>
<protein>
    <recommendedName>
        <fullName evidence="7">Transcription factor TFIIIC complex subunit Tfc6</fullName>
    </recommendedName>
</protein>
<evidence type="ECO:0008006" key="7">
    <source>
        <dbReference type="Google" id="ProtNLM"/>
    </source>
</evidence>
<evidence type="ECO:0000313" key="6">
    <source>
        <dbReference type="Proteomes" id="UP001166286"/>
    </source>
</evidence>
<keyword evidence="2" id="KW-0804">Transcription</keyword>
<comment type="caution">
    <text evidence="5">The sequence shown here is derived from an EMBL/GenBank/DDBJ whole genome shotgun (WGS) entry which is preliminary data.</text>
</comment>
<dbReference type="GO" id="GO:0006383">
    <property type="term" value="P:transcription by RNA polymerase III"/>
    <property type="evidence" value="ECO:0007669"/>
    <property type="project" value="TreeGrafter"/>
</dbReference>
<dbReference type="Gene3D" id="2.130.10.10">
    <property type="entry name" value="YVTN repeat-like/Quinoprotein amine dehydrogenase"/>
    <property type="match status" value="1"/>
</dbReference>
<dbReference type="InterPro" id="IPR015943">
    <property type="entry name" value="WD40/YVTN_repeat-like_dom_sf"/>
</dbReference>
<feature type="region of interest" description="Disordered" evidence="4">
    <location>
        <begin position="45"/>
        <end position="134"/>
    </location>
</feature>
<name>A0AA39R4G7_9LECA</name>
<dbReference type="PANTHER" id="PTHR15052:SF2">
    <property type="entry name" value="GENERAL TRANSCRIPTION FACTOR 3C POLYPEPTIDE 2"/>
    <property type="match status" value="1"/>
</dbReference>
<evidence type="ECO:0000256" key="3">
    <source>
        <dbReference type="ARBA" id="ARBA00023242"/>
    </source>
</evidence>
<dbReference type="Proteomes" id="UP001166286">
    <property type="component" value="Unassembled WGS sequence"/>
</dbReference>
<evidence type="ECO:0000256" key="2">
    <source>
        <dbReference type="ARBA" id="ARBA00023163"/>
    </source>
</evidence>
<evidence type="ECO:0000256" key="4">
    <source>
        <dbReference type="SAM" id="MobiDB-lite"/>
    </source>
</evidence>
<dbReference type="InterPro" id="IPR052416">
    <property type="entry name" value="GTF3C_component"/>
</dbReference>
<accession>A0AA39R4G7</accession>
<sequence>MTGALPSRRSGRQRVPNQKYTNDAFEGLEIFSSESEEELAILEQLQDAEDDEDFPEDQVVDEPEDDDSLVEEASDGSAILTPAEEYEDAHSYASTDGDEPLSPESAKRKARNHGTYRDPNVHSRGLPDNPFRQDGQRSRLKLFAGEGEEDILHLIRSRDQWATDPTLPHRSALCQSFSNTETNSQMEATVGWDWYYDLGGREYFAKQQNFDSLTEDEATDYIPKSDRRDHTFLMGSYGKQRPFTLSCSQSIGLEAAWSAASVGREAEQESRQRTRDGWMLNIGARVRCLEWAPNHDGKKQYLAIAIAPLNGSISKEPFKESPSYTPSSSSPSAIQIWAFAANESLHAGSSMTPKQAPELRLVIVSDWGDVKHMKWCPVPRASRKEDHKDSTSLNIGLLAAVWGDGFARVLDVDLDETETNTIRKYESAAFAACPADTLSTTLTWLSPVDLAVGHANGLLAIYDIYPQPNIYHQSDHKQANQEPTSLPNSAMTTKPVPWLAVLLHNTYILSLTSAYPTHPTLLASSSLSGHVRLTSLVAPTTDFVYSVRTRTPPASLAYYDPLLSVVGIEECSETMRAWGLRCFYASLGFGRMASPPGPGPGMIDVGRCHASIAVGGADGGVIVTNPLRKTLGRKEKGYQQCVFKHEWVRQSTQAENAEAGERNGMSRITEGYKGEEADVNMHKQKDHPRFRGTVMMTTIYEEETAVTALAWNPNLKCGAWLAVGWGSGLLRVQDVAI</sequence>
<dbReference type="GO" id="GO:0005634">
    <property type="term" value="C:nucleus"/>
    <property type="evidence" value="ECO:0007669"/>
    <property type="project" value="UniProtKB-SubCell"/>
</dbReference>
<comment type="subcellular location">
    <subcellularLocation>
        <location evidence="1">Nucleus</location>
    </subcellularLocation>
</comment>
<dbReference type="SUPFAM" id="SSF50978">
    <property type="entry name" value="WD40 repeat-like"/>
    <property type="match status" value="1"/>
</dbReference>
<gene>
    <name evidence="5" type="ORF">JMJ35_004144</name>
</gene>
<evidence type="ECO:0000313" key="5">
    <source>
        <dbReference type="EMBL" id="KAK0513158.1"/>
    </source>
</evidence>
<reference evidence="5" key="1">
    <citation type="submission" date="2023-03" db="EMBL/GenBank/DDBJ databases">
        <title>Complete genome of Cladonia borealis.</title>
        <authorList>
            <person name="Park H."/>
        </authorList>
    </citation>
    <scope>NUCLEOTIDE SEQUENCE</scope>
    <source>
        <strain evidence="5">ANT050790</strain>
    </source>
</reference>
<keyword evidence="3" id="KW-0539">Nucleus</keyword>
<proteinExistence type="predicted"/>
<keyword evidence="6" id="KW-1185">Reference proteome</keyword>
<feature type="region of interest" description="Disordered" evidence="4">
    <location>
        <begin position="1"/>
        <end position="21"/>
    </location>
</feature>